<proteinExistence type="predicted"/>
<dbReference type="Pfam" id="PF13432">
    <property type="entry name" value="TPR_16"/>
    <property type="match status" value="2"/>
</dbReference>
<feature type="region of interest" description="Disordered" evidence="2">
    <location>
        <begin position="582"/>
        <end position="767"/>
    </location>
</feature>
<feature type="region of interest" description="Disordered" evidence="2">
    <location>
        <begin position="790"/>
        <end position="831"/>
    </location>
</feature>
<protein>
    <submittedName>
        <fullName evidence="3">Anaphase promoting complex subunit 7</fullName>
    </submittedName>
</protein>
<dbReference type="SMART" id="SM00028">
    <property type="entry name" value="TPR"/>
    <property type="match status" value="6"/>
</dbReference>
<feature type="compositionally biased region" description="Polar residues" evidence="2">
    <location>
        <begin position="790"/>
        <end position="799"/>
    </location>
</feature>
<keyword evidence="4" id="KW-1185">Reference proteome</keyword>
<name>A0A9W8ARL2_9FUNG</name>
<gene>
    <name evidence="3" type="primary">ANAPC7</name>
    <name evidence="3" type="ORF">IWQ62_002306</name>
</gene>
<evidence type="ECO:0000313" key="3">
    <source>
        <dbReference type="EMBL" id="KAJ1966694.1"/>
    </source>
</evidence>
<dbReference type="Pfam" id="PF14559">
    <property type="entry name" value="TPR_19"/>
    <property type="match status" value="1"/>
</dbReference>
<organism evidence="3 4">
    <name type="scientific">Dispira parvispora</name>
    <dbReference type="NCBI Taxonomy" id="1520584"/>
    <lineage>
        <taxon>Eukaryota</taxon>
        <taxon>Fungi</taxon>
        <taxon>Fungi incertae sedis</taxon>
        <taxon>Zoopagomycota</taxon>
        <taxon>Kickxellomycotina</taxon>
        <taxon>Dimargaritomycetes</taxon>
        <taxon>Dimargaritales</taxon>
        <taxon>Dimargaritaceae</taxon>
        <taxon>Dispira</taxon>
    </lineage>
</organism>
<comment type="caution">
    <text evidence="3">The sequence shown here is derived from an EMBL/GenBank/DDBJ whole genome shotgun (WGS) entry which is preliminary data.</text>
</comment>
<dbReference type="PANTHER" id="PTHR12558:SF36">
    <property type="entry name" value="ANAPHASE-PROMOTING COMPLEX SUBUNIT 7"/>
    <property type="match status" value="1"/>
</dbReference>
<feature type="region of interest" description="Disordered" evidence="2">
    <location>
        <begin position="534"/>
        <end position="554"/>
    </location>
</feature>
<dbReference type="AlphaFoldDB" id="A0A9W8ARL2"/>
<evidence type="ECO:0000256" key="1">
    <source>
        <dbReference type="ARBA" id="ARBA00022803"/>
    </source>
</evidence>
<dbReference type="SUPFAM" id="SSF48452">
    <property type="entry name" value="TPR-like"/>
    <property type="match status" value="2"/>
</dbReference>
<keyword evidence="1" id="KW-0802">TPR repeat</keyword>
<dbReference type="EMBL" id="JANBPY010000473">
    <property type="protein sequence ID" value="KAJ1966694.1"/>
    <property type="molecule type" value="Genomic_DNA"/>
</dbReference>
<dbReference type="GO" id="GO:0005680">
    <property type="term" value="C:anaphase-promoting complex"/>
    <property type="evidence" value="ECO:0007669"/>
    <property type="project" value="TreeGrafter"/>
</dbReference>
<accession>A0A9W8ARL2</accession>
<dbReference type="Proteomes" id="UP001150925">
    <property type="component" value="Unassembled WGS sequence"/>
</dbReference>
<dbReference type="GO" id="GO:0051301">
    <property type="term" value="P:cell division"/>
    <property type="evidence" value="ECO:0007669"/>
    <property type="project" value="TreeGrafter"/>
</dbReference>
<evidence type="ECO:0000313" key="4">
    <source>
        <dbReference type="Proteomes" id="UP001150925"/>
    </source>
</evidence>
<reference evidence="3" key="1">
    <citation type="submission" date="2022-07" db="EMBL/GenBank/DDBJ databases">
        <title>Phylogenomic reconstructions and comparative analyses of Kickxellomycotina fungi.</title>
        <authorList>
            <person name="Reynolds N.K."/>
            <person name="Stajich J.E."/>
            <person name="Barry K."/>
            <person name="Grigoriev I.V."/>
            <person name="Crous P."/>
            <person name="Smith M.E."/>
        </authorList>
    </citation>
    <scope>NUCLEOTIDE SEQUENCE</scope>
    <source>
        <strain evidence="3">RSA 1196</strain>
    </source>
</reference>
<dbReference type="InterPro" id="IPR011990">
    <property type="entry name" value="TPR-like_helical_dom_sf"/>
</dbReference>
<evidence type="ECO:0000256" key="2">
    <source>
        <dbReference type="SAM" id="MobiDB-lite"/>
    </source>
</evidence>
<dbReference type="Gene3D" id="1.25.40.10">
    <property type="entry name" value="Tetratricopeptide repeat domain"/>
    <property type="match status" value="3"/>
</dbReference>
<dbReference type="GO" id="GO:0045842">
    <property type="term" value="P:positive regulation of mitotic metaphase/anaphase transition"/>
    <property type="evidence" value="ECO:0007669"/>
    <property type="project" value="TreeGrafter"/>
</dbReference>
<dbReference type="OrthoDB" id="308440at2759"/>
<dbReference type="PANTHER" id="PTHR12558">
    <property type="entry name" value="CELL DIVISION CYCLE 16,23,27"/>
    <property type="match status" value="1"/>
</dbReference>
<feature type="compositionally biased region" description="Polar residues" evidence="2">
    <location>
        <begin position="650"/>
        <end position="677"/>
    </location>
</feature>
<sequence>MLHTSSNPLVFHPEPMLAQATQLQANHSYQSSELLCRLMLAYYKQHGEGSKHRSGRSSPTWLGPTLKLLADNLYASGQLQVASEYYEQALINFANEKEATSHSQSLCQSIHSQLCQIYHKLGKSKLALHHLGQIPENQRGVTLVRILAEASEKLGNLSVACQARKEILRQLPLAYEEYVALMWLGAPWPEIQECLPTDCEFLWFHQFVKARYAIRTMQYNTALQLYQQLESKLFPDHPDLLRALAEVHLRQGNTVLAFYTFGQLHTRHPNVIRGKDSYASLLCTQGDSCQVGSLVDQLKRVHPNSPQLWLAMAHHCVSQGQVQRALLFVEKALTIQDHYAEAHLARGHLLLRLQRPTEALMAYRQAHRLDSSPGSFQGQVNSYLALRRYREAYLLAKDCLERLPDHPQVLAAMGAVLAQSDKTLTKAQRLLNTALDKDPRCPEAALTLVTVYVVQNKLNDAVALLEKQLGLQPTDKWHVRLGDVLIRTGDLSRAETEYRAALGRNPDCEPALQGLARIEQLQQTVDAQELIGEEGEGVTDDNGTLDESQLGSLGGQNLDASLEEMDTHIEYETADSMYAQDASVTGDPTEGTPARLLSPGTRSGEECTPLAEDGPTTATPTVYDMAPPPPPSVPRFRPPRELPAKRCDPQSDSAQGQLPRLNNAQANTPEDNSNSELVTPEPGCHDSEGSSFAFPTLPFPKPQAPALRGGRCLPGPRHYAVSTGEESEPDITPAQPTRLNFLAPTDDRRAGGHPSTNTAFSSVPPSTLTTPLPVACATEQSVSSLFVTPTVAKSSTSVPDLTRRPFRLPPQRTPDTKNEGDEYDGEDMVED</sequence>
<dbReference type="InterPro" id="IPR019734">
    <property type="entry name" value="TPR_rpt"/>
</dbReference>
<feature type="compositionally biased region" description="Acidic residues" evidence="2">
    <location>
        <begin position="821"/>
        <end position="831"/>
    </location>
</feature>
<feature type="compositionally biased region" description="Polar residues" evidence="2">
    <location>
        <begin position="541"/>
        <end position="551"/>
    </location>
</feature>
<dbReference type="GO" id="GO:0016567">
    <property type="term" value="P:protein ubiquitination"/>
    <property type="evidence" value="ECO:0007669"/>
    <property type="project" value="TreeGrafter"/>
</dbReference>
<feature type="compositionally biased region" description="Basic and acidic residues" evidence="2">
    <location>
        <begin position="638"/>
        <end position="649"/>
    </location>
</feature>